<dbReference type="SUPFAM" id="SSF52768">
    <property type="entry name" value="Arginase/deacetylase"/>
    <property type="match status" value="1"/>
</dbReference>
<dbReference type="Pfam" id="PF00850">
    <property type="entry name" value="Hist_deacetyl"/>
    <property type="match status" value="1"/>
</dbReference>
<evidence type="ECO:0000256" key="9">
    <source>
        <dbReference type="ARBA" id="ARBA00061569"/>
    </source>
</evidence>
<dbReference type="GO" id="GO:0032221">
    <property type="term" value="C:Rpd3S complex"/>
    <property type="evidence" value="ECO:0007669"/>
    <property type="project" value="UniProtKB-ARBA"/>
</dbReference>
<evidence type="ECO:0000256" key="7">
    <source>
        <dbReference type="ARBA" id="ARBA00023163"/>
    </source>
</evidence>
<dbReference type="InterPro" id="IPR023696">
    <property type="entry name" value="Ureohydrolase_dom_sf"/>
</dbReference>
<dbReference type="OMA" id="EHRWDKH"/>
<dbReference type="EMBL" id="AOKY01000106">
    <property type="protein sequence ID" value="KDB26743.1"/>
    <property type="molecule type" value="Genomic_DNA"/>
</dbReference>
<evidence type="ECO:0000256" key="3">
    <source>
        <dbReference type="ARBA" id="ARBA00022491"/>
    </source>
</evidence>
<dbReference type="Proteomes" id="UP000024533">
    <property type="component" value="Unassembled WGS sequence"/>
</dbReference>
<dbReference type="PANTHER" id="PTHR10625">
    <property type="entry name" value="HISTONE DEACETYLASE HDAC1-RELATED"/>
    <property type="match status" value="1"/>
</dbReference>
<keyword evidence="5" id="KW-0156">Chromatin regulator</keyword>
<protein>
    <recommendedName>
        <fullName evidence="2">histone deacetylase</fullName>
        <ecNumber evidence="2">3.5.1.98</ecNumber>
    </recommendedName>
</protein>
<dbReference type="InterPro" id="IPR037138">
    <property type="entry name" value="His_deacetylse_dom_sf"/>
</dbReference>
<dbReference type="GO" id="GO:0141221">
    <property type="term" value="F:histone deacetylase activity, hydrolytic mechanism"/>
    <property type="evidence" value="ECO:0007669"/>
    <property type="project" value="UniProtKB-EC"/>
</dbReference>
<dbReference type="FunFam" id="3.40.800.20:FF:000001">
    <property type="entry name" value="Histone deacetylase"/>
    <property type="match status" value="1"/>
</dbReference>
<keyword evidence="3" id="KW-0678">Repressor</keyword>
<feature type="compositionally biased region" description="Basic and acidic residues" evidence="10">
    <location>
        <begin position="637"/>
        <end position="657"/>
    </location>
</feature>
<name>A0A059JGG7_TRIIM</name>
<dbReference type="CDD" id="cd10004">
    <property type="entry name" value="RPD3-like"/>
    <property type="match status" value="1"/>
</dbReference>
<dbReference type="GO" id="GO:0070210">
    <property type="term" value="C:Rpd3L-Expanded complex"/>
    <property type="evidence" value="ECO:0007669"/>
    <property type="project" value="TreeGrafter"/>
</dbReference>
<dbReference type="InterPro" id="IPR000286">
    <property type="entry name" value="HDACs"/>
</dbReference>
<dbReference type="PANTHER" id="PTHR10625:SF10">
    <property type="entry name" value="HISTONE DEACETYLASE HDAC1"/>
    <property type="match status" value="1"/>
</dbReference>
<organism evidence="12 13">
    <name type="scientific">Trichophyton interdigitale (strain MR816)</name>
    <dbReference type="NCBI Taxonomy" id="1215338"/>
    <lineage>
        <taxon>Eukaryota</taxon>
        <taxon>Fungi</taxon>
        <taxon>Dikarya</taxon>
        <taxon>Ascomycota</taxon>
        <taxon>Pezizomycotina</taxon>
        <taxon>Eurotiomycetes</taxon>
        <taxon>Eurotiomycetidae</taxon>
        <taxon>Onygenales</taxon>
        <taxon>Arthrodermataceae</taxon>
        <taxon>Trichophyton</taxon>
    </lineage>
</organism>
<feature type="region of interest" description="Disordered" evidence="10">
    <location>
        <begin position="434"/>
        <end position="657"/>
    </location>
</feature>
<evidence type="ECO:0000256" key="6">
    <source>
        <dbReference type="ARBA" id="ARBA00023015"/>
    </source>
</evidence>
<comment type="similarity">
    <text evidence="9">Belongs to the histone deacetylase family. HD Type 1 subfamily.</text>
</comment>
<dbReference type="STRING" id="1215338.A0A059JGG7"/>
<dbReference type="GO" id="GO:0031507">
    <property type="term" value="P:heterochromatin formation"/>
    <property type="evidence" value="ECO:0007669"/>
    <property type="project" value="TreeGrafter"/>
</dbReference>
<gene>
    <name evidence="12" type="ORF">H109_01474</name>
</gene>
<evidence type="ECO:0000313" key="13">
    <source>
        <dbReference type="Proteomes" id="UP000024533"/>
    </source>
</evidence>
<dbReference type="PRINTS" id="PR01271">
    <property type="entry name" value="HISDACETLASE"/>
</dbReference>
<evidence type="ECO:0000256" key="10">
    <source>
        <dbReference type="SAM" id="MobiDB-lite"/>
    </source>
</evidence>
<dbReference type="HOGENOM" id="CLU_007727_0_3_1"/>
<comment type="caution">
    <text evidence="12">The sequence shown here is derived from an EMBL/GenBank/DDBJ whole genome shotgun (WGS) entry which is preliminary data.</text>
</comment>
<dbReference type="InterPro" id="IPR003084">
    <property type="entry name" value="HDAC_I/II"/>
</dbReference>
<dbReference type="InterPro" id="IPR023801">
    <property type="entry name" value="His_deacetylse_dom"/>
</dbReference>
<sequence>MTGFAPLDAPVTNGSTDKKRIAYFYDSDVGNYAYVAGHPMKPHRIRMTHSLVMNYGLYKKMEIYRAKPASKFEMTQFHTDEYIDFLAKVTPDNMDQYAKEQSRYNVGDDCPVFDGLFEFCGISAGGSMEGAARLNRNKCDIAVNWAGGLHHAKKSEASGFCYVNDIVLGILELLRFKQRVLYIDIDVHHGDGVEEAFYTTDRVMTVSFHKYGEYFPGTGELRDIGVGAGKYYSVNFPLRDGIDDVSYKGIFEPVIKHVMEWYRPEAVVLQCGGDSLSGDRLGCFNLSMRGHANCVKYVKSFNLPTLILGGGGYTMRNVARTWAYETGVLVGNQLPTELPYNDYYEYFSPDYELDVRPSNMDNANSKEYLEKIRMQVVENLRRTTFAPSVQMTDVPRDPLVDGMDDEADAILDDLDEDENKDKRYTKRRFDNYVEKEGELSESEDEESAAANGVRRQPNRERRRGNINYRHLDGDSIIDSGIVTPRDESSMPEEEPEQADKMDETENAEPPAKPSPPAVEPLTKPDSQMEDGETPVAETNGAAQEVEEKEPAVSTPTSNLEVPHDNVDGDTTMEDADVNMDETIELEPPAEEQEDESAAKAPARQTTPPKPSAAEETKSNVSGAENTTTEPMQVTDTTEVKETKPDTDASKEAPKEKE</sequence>
<evidence type="ECO:0000256" key="1">
    <source>
        <dbReference type="ARBA" id="ARBA00004123"/>
    </source>
</evidence>
<feature type="compositionally biased region" description="Acidic residues" evidence="10">
    <location>
        <begin position="570"/>
        <end position="595"/>
    </location>
</feature>
<evidence type="ECO:0000256" key="2">
    <source>
        <dbReference type="ARBA" id="ARBA00012111"/>
    </source>
</evidence>
<dbReference type="OrthoDB" id="1918432at2759"/>
<dbReference type="GO" id="GO:0033698">
    <property type="term" value="C:Rpd3L complex"/>
    <property type="evidence" value="ECO:0007669"/>
    <property type="project" value="UniProtKB-ARBA"/>
</dbReference>
<keyword evidence="4" id="KW-0378">Hydrolase</keyword>
<keyword evidence="7" id="KW-0804">Transcription</keyword>
<dbReference type="Gene3D" id="3.40.800.20">
    <property type="entry name" value="Histone deacetylase domain"/>
    <property type="match status" value="1"/>
</dbReference>
<comment type="subcellular location">
    <subcellularLocation>
        <location evidence="1">Nucleus</location>
    </subcellularLocation>
</comment>
<feature type="domain" description="Histone deacetylase" evidence="11">
    <location>
        <begin position="38"/>
        <end position="327"/>
    </location>
</feature>
<accession>A0A059JGG7</accession>
<evidence type="ECO:0000256" key="4">
    <source>
        <dbReference type="ARBA" id="ARBA00022801"/>
    </source>
</evidence>
<feature type="compositionally biased region" description="Polar residues" evidence="10">
    <location>
        <begin position="618"/>
        <end position="636"/>
    </location>
</feature>
<dbReference type="PRINTS" id="PR01270">
    <property type="entry name" value="HDASUPER"/>
</dbReference>
<reference evidence="12 13" key="1">
    <citation type="submission" date="2014-02" db="EMBL/GenBank/DDBJ databases">
        <title>The Genome Sequence of Trichophyton interdigitale MR816.</title>
        <authorList>
            <consortium name="The Broad Institute Genomics Platform"/>
            <person name="Cuomo C.A."/>
            <person name="White T.C."/>
            <person name="Graser Y."/>
            <person name="Martinez-Rossi N."/>
            <person name="Heitman J."/>
            <person name="Young S.K."/>
            <person name="Zeng Q."/>
            <person name="Gargeya S."/>
            <person name="Abouelleil A."/>
            <person name="Alvarado L."/>
            <person name="Chapman S.B."/>
            <person name="Gainer-Dewar J."/>
            <person name="Goldberg J."/>
            <person name="Griggs A."/>
            <person name="Gujja S."/>
            <person name="Hansen M."/>
            <person name="Howarth C."/>
            <person name="Imamovic A."/>
            <person name="Larimer J."/>
            <person name="Martinez D."/>
            <person name="Murphy C."/>
            <person name="Pearson M.D."/>
            <person name="Persinoti G."/>
            <person name="Poon T."/>
            <person name="Priest M."/>
            <person name="Roberts A.D."/>
            <person name="Saif S."/>
            <person name="Shea T.D."/>
            <person name="Sykes S.N."/>
            <person name="Wortman J."/>
            <person name="Nusbaum C."/>
            <person name="Birren B."/>
        </authorList>
    </citation>
    <scope>NUCLEOTIDE SEQUENCE [LARGE SCALE GENOMIC DNA]</scope>
    <source>
        <strain evidence="12 13">MR816</strain>
    </source>
</reference>
<keyword evidence="6" id="KW-0805">Transcription regulation</keyword>
<proteinExistence type="inferred from homology"/>
<evidence type="ECO:0000256" key="5">
    <source>
        <dbReference type="ARBA" id="ARBA00022853"/>
    </source>
</evidence>
<evidence type="ECO:0000256" key="8">
    <source>
        <dbReference type="ARBA" id="ARBA00023242"/>
    </source>
</evidence>
<evidence type="ECO:0000259" key="11">
    <source>
        <dbReference type="Pfam" id="PF00850"/>
    </source>
</evidence>
<evidence type="ECO:0000313" key="12">
    <source>
        <dbReference type="EMBL" id="KDB26743.1"/>
    </source>
</evidence>
<keyword evidence="8" id="KW-0539">Nucleus</keyword>
<keyword evidence="13" id="KW-1185">Reference proteome</keyword>
<dbReference type="EC" id="3.5.1.98" evidence="2"/>
<dbReference type="AlphaFoldDB" id="A0A059JGG7"/>